<dbReference type="NCBIfam" id="NF003971">
    <property type="entry name" value="PRK05465.1"/>
    <property type="match status" value="1"/>
</dbReference>
<keyword evidence="7" id="KW-1185">Reference proteome</keyword>
<evidence type="ECO:0000256" key="1">
    <source>
        <dbReference type="ARBA" id="ARBA00022628"/>
    </source>
</evidence>
<dbReference type="HAMAP" id="MF_00601">
    <property type="entry name" value="EutC"/>
    <property type="match status" value="1"/>
</dbReference>
<comment type="subcellular location">
    <subcellularLocation>
        <location evidence="5">Bacterial microcompartment</location>
    </subcellularLocation>
</comment>
<dbReference type="GO" id="GO:0008851">
    <property type="term" value="F:ethanolamine ammonia-lyase activity"/>
    <property type="evidence" value="ECO:0007669"/>
    <property type="project" value="UniProtKB-EC"/>
</dbReference>
<dbReference type="EMBL" id="JBBMFT010000002">
    <property type="protein sequence ID" value="MEQ2455869.1"/>
    <property type="molecule type" value="Genomic_DNA"/>
</dbReference>
<dbReference type="PIRSF" id="PIRSF018982">
    <property type="entry name" value="EutC"/>
    <property type="match status" value="1"/>
</dbReference>
<name>A0ABV1EMP3_9FIRM</name>
<evidence type="ECO:0000256" key="4">
    <source>
        <dbReference type="ARBA" id="ARBA00024446"/>
    </source>
</evidence>
<protein>
    <recommendedName>
        <fullName evidence="5">Ethanolamine ammonia-lyase small subunit</fullName>
        <shortName evidence="5">EAL small subunit</shortName>
        <ecNumber evidence="5">4.3.1.7</ecNumber>
    </recommendedName>
</protein>
<dbReference type="InterPro" id="IPR009246">
    <property type="entry name" value="EutC"/>
</dbReference>
<dbReference type="Gene3D" id="3.40.50.11240">
    <property type="entry name" value="Ethanolamine ammonia-lyase light chain (EutC)"/>
    <property type="match status" value="1"/>
</dbReference>
<feature type="binding site" evidence="5">
    <location>
        <position position="203"/>
    </location>
    <ligand>
        <name>adenosylcob(III)alamin</name>
        <dbReference type="ChEBI" id="CHEBI:18408"/>
    </ligand>
</feature>
<dbReference type="PANTHER" id="PTHR39330">
    <property type="entry name" value="ETHANOLAMINE AMMONIA-LYASE LIGHT CHAIN"/>
    <property type="match status" value="1"/>
</dbReference>
<keyword evidence="2 5" id="KW-0456">Lyase</keyword>
<comment type="catalytic activity">
    <reaction evidence="5">
        <text>ethanolamine = acetaldehyde + NH4(+)</text>
        <dbReference type="Rhea" id="RHEA:15313"/>
        <dbReference type="ChEBI" id="CHEBI:15343"/>
        <dbReference type="ChEBI" id="CHEBI:28938"/>
        <dbReference type="ChEBI" id="CHEBI:57603"/>
        <dbReference type="EC" id="4.3.1.7"/>
    </reaction>
</comment>
<gene>
    <name evidence="5 6" type="primary">eutC</name>
    <name evidence="6" type="ORF">WMO45_04985</name>
</gene>
<comment type="cofactor">
    <cofactor evidence="5">
        <name>adenosylcob(III)alamin</name>
        <dbReference type="ChEBI" id="CHEBI:18408"/>
    </cofactor>
    <text evidence="5">Binds between the large and small subunits.</text>
</comment>
<dbReference type="Gene3D" id="1.10.30.40">
    <property type="entry name" value="Ethanolamine ammonia-lyase light chain (EutC), N-terminal domain"/>
    <property type="match status" value="1"/>
</dbReference>
<evidence type="ECO:0000256" key="5">
    <source>
        <dbReference type="HAMAP-Rule" id="MF_00601"/>
    </source>
</evidence>
<evidence type="ECO:0000256" key="3">
    <source>
        <dbReference type="ARBA" id="ARBA00023285"/>
    </source>
</evidence>
<sequence length="293" mass="31528">MNEQELRSMVERMVLELAGREPVRTAAVSAPAAEPSAGCLEDITQTDLRRQYLVEHPKNGPAFLDLKAKTPARLGLGRAGARYRTLSMLRMRADHAAAQDSVFSHVPDSFAAENGFVRVQTLCQNKDEYLTRPDKGRRFDEANQAIIQQTLGRSPKVALVVGDGLSSAAIEANAVDCLQAIQAGLKTYGLEGGKVLFVQYCRVGASDHIGELTGAEVVCMLVGERPGLVTAESMSAYLTYKPHIGIPESKRTVVSNIHKGGTTAVEAGAHIAELIKTMLDKKASGIDLKGRMA</sequence>
<comment type="function">
    <text evidence="5">Catalyzes the deamination of various vicinal amino-alcohols to oxo compounds. Allows this organism to utilize ethanolamine as the sole source of nitrogen and carbon in the presence of external vitamin B12.</text>
</comment>
<evidence type="ECO:0000313" key="7">
    <source>
        <dbReference type="Proteomes" id="UP001440599"/>
    </source>
</evidence>
<comment type="similarity">
    <text evidence="5">Belongs to the EutC family.</text>
</comment>
<evidence type="ECO:0000313" key="6">
    <source>
        <dbReference type="EMBL" id="MEQ2455869.1"/>
    </source>
</evidence>
<feature type="binding site" evidence="5">
    <location>
        <position position="224"/>
    </location>
    <ligand>
        <name>adenosylcob(III)alamin</name>
        <dbReference type="ChEBI" id="CHEBI:18408"/>
    </ligand>
</feature>
<comment type="subunit">
    <text evidence="5">The basic unit is a heterodimer which dimerizes to form tetramers. The heterotetramers trimerize; 6 large subunits form a core ring with 6 small subunits projecting outwards.</text>
</comment>
<keyword evidence="1 5" id="KW-0846">Cobalamin</keyword>
<proteinExistence type="inferred from homology"/>
<dbReference type="EC" id="4.3.1.7" evidence="5"/>
<keyword evidence="4 5" id="KW-1283">Bacterial microcompartment</keyword>
<dbReference type="InterPro" id="IPR042251">
    <property type="entry name" value="EutC_C"/>
</dbReference>
<evidence type="ECO:0000256" key="2">
    <source>
        <dbReference type="ARBA" id="ARBA00023239"/>
    </source>
</evidence>
<comment type="caution">
    <text evidence="6">The sequence shown here is derived from an EMBL/GenBank/DDBJ whole genome shotgun (WGS) entry which is preliminary data.</text>
</comment>
<dbReference type="RefSeq" id="WP_349139468.1">
    <property type="nucleotide sequence ID" value="NZ_JBBMFT010000002.1"/>
</dbReference>
<dbReference type="PANTHER" id="PTHR39330:SF1">
    <property type="entry name" value="ETHANOLAMINE AMMONIA-LYASE SMALL SUBUNIT"/>
    <property type="match status" value="1"/>
</dbReference>
<comment type="pathway">
    <text evidence="5">Amine and polyamine degradation; ethanolamine degradation.</text>
</comment>
<reference evidence="6 7" key="1">
    <citation type="submission" date="2024-03" db="EMBL/GenBank/DDBJ databases">
        <title>Human intestinal bacterial collection.</title>
        <authorList>
            <person name="Pauvert C."/>
            <person name="Hitch T.C.A."/>
            <person name="Clavel T."/>
        </authorList>
    </citation>
    <scope>NUCLEOTIDE SEQUENCE [LARGE SCALE GENOMIC DNA]</scope>
    <source>
        <strain evidence="6 7">CLA-AP-H34</strain>
    </source>
</reference>
<accession>A0ABV1EMP3</accession>
<organism evidence="6 7">
    <name type="scientific">Flavonifractor hominis</name>
    <dbReference type="NCBI Taxonomy" id="3133178"/>
    <lineage>
        <taxon>Bacteria</taxon>
        <taxon>Bacillati</taxon>
        <taxon>Bacillota</taxon>
        <taxon>Clostridia</taxon>
        <taxon>Eubacteriales</taxon>
        <taxon>Oscillospiraceae</taxon>
        <taxon>Flavonifractor</taxon>
    </lineage>
</organism>
<dbReference type="Pfam" id="PF05985">
    <property type="entry name" value="EutC"/>
    <property type="match status" value="1"/>
</dbReference>
<dbReference type="InterPro" id="IPR042255">
    <property type="entry name" value="EutC_N"/>
</dbReference>
<keyword evidence="3 5" id="KW-0170">Cobalt</keyword>
<dbReference type="Proteomes" id="UP001440599">
    <property type="component" value="Unassembled WGS sequence"/>
</dbReference>